<comment type="catalytic activity">
    <reaction evidence="8">
        <text>L-threonyl-[protein] + ATP = O-phospho-L-threonyl-[protein] + ADP + H(+)</text>
        <dbReference type="Rhea" id="RHEA:46608"/>
        <dbReference type="Rhea" id="RHEA-COMP:11060"/>
        <dbReference type="Rhea" id="RHEA-COMP:11605"/>
        <dbReference type="ChEBI" id="CHEBI:15378"/>
        <dbReference type="ChEBI" id="CHEBI:30013"/>
        <dbReference type="ChEBI" id="CHEBI:30616"/>
        <dbReference type="ChEBI" id="CHEBI:61977"/>
        <dbReference type="ChEBI" id="CHEBI:456216"/>
        <dbReference type="EC" id="2.7.11.1"/>
    </reaction>
</comment>
<keyword evidence="18" id="KW-1185">Reference proteome</keyword>
<dbReference type="InterPro" id="IPR016135">
    <property type="entry name" value="UBQ-conjugating_enzyme/RWD"/>
</dbReference>
<dbReference type="InterPro" id="IPR000719">
    <property type="entry name" value="Prot_kinase_dom"/>
</dbReference>
<dbReference type="OrthoDB" id="341578at2759"/>
<feature type="binding site" evidence="12">
    <location>
        <position position="609"/>
    </location>
    <ligand>
        <name>ATP</name>
        <dbReference type="ChEBI" id="CHEBI:30616"/>
    </ligand>
</feature>
<dbReference type="CDD" id="cd23823">
    <property type="entry name" value="RWD_GCN2"/>
    <property type="match status" value="1"/>
</dbReference>
<feature type="domain" description="Protein kinase" evidence="15">
    <location>
        <begin position="579"/>
        <end position="980"/>
    </location>
</feature>
<dbReference type="Pfam" id="PF00069">
    <property type="entry name" value="Pkinase"/>
    <property type="match status" value="3"/>
</dbReference>
<dbReference type="PIRSF" id="PIRSF000660">
    <property type="entry name" value="Ser/Thr_PK_GCN2"/>
    <property type="match status" value="1"/>
</dbReference>
<feature type="domain" description="RWD" evidence="16">
    <location>
        <begin position="11"/>
        <end position="123"/>
    </location>
</feature>
<dbReference type="EC" id="2.7.11.1" evidence="1"/>
<evidence type="ECO:0000313" key="18">
    <source>
        <dbReference type="Proteomes" id="UP000053611"/>
    </source>
</evidence>
<evidence type="ECO:0000256" key="3">
    <source>
        <dbReference type="ARBA" id="ARBA00022679"/>
    </source>
</evidence>
<feature type="domain" description="Protein kinase" evidence="15">
    <location>
        <begin position="202"/>
        <end position="517"/>
    </location>
</feature>
<feature type="active site" description="Proton acceptor" evidence="10">
    <location>
        <position position="836"/>
    </location>
</feature>
<dbReference type="Gene3D" id="3.30.930.10">
    <property type="entry name" value="Bira Bifunctional Protein, Domain 2"/>
    <property type="match status" value="1"/>
</dbReference>
<evidence type="ECO:0000256" key="10">
    <source>
        <dbReference type="PIRSR" id="PIRSR000660-1"/>
    </source>
</evidence>
<dbReference type="InterPro" id="IPR045864">
    <property type="entry name" value="aa-tRNA-synth_II/BPL/LPL"/>
</dbReference>
<evidence type="ECO:0000259" key="15">
    <source>
        <dbReference type="PROSITE" id="PS50011"/>
    </source>
</evidence>
<accession>A0A0J1AYD7</accession>
<feature type="compositionally biased region" description="Low complexity" evidence="14">
    <location>
        <begin position="531"/>
        <end position="541"/>
    </location>
</feature>
<evidence type="ECO:0000256" key="6">
    <source>
        <dbReference type="ARBA" id="ARBA00022840"/>
    </source>
</evidence>
<dbReference type="PROSITE" id="PS00107">
    <property type="entry name" value="PROTEIN_KINASE_ATP"/>
    <property type="match status" value="1"/>
</dbReference>
<dbReference type="InterPro" id="IPR017441">
    <property type="entry name" value="Protein_kinase_ATP_BS"/>
</dbReference>
<dbReference type="GO" id="GO:0005737">
    <property type="term" value="C:cytoplasm"/>
    <property type="evidence" value="ECO:0007669"/>
    <property type="project" value="TreeGrafter"/>
</dbReference>
<evidence type="ECO:0000256" key="14">
    <source>
        <dbReference type="SAM" id="MobiDB-lite"/>
    </source>
</evidence>
<evidence type="ECO:0000256" key="12">
    <source>
        <dbReference type="PROSITE-ProRule" id="PRU10141"/>
    </source>
</evidence>
<dbReference type="SMART" id="SM00591">
    <property type="entry name" value="RWD"/>
    <property type="match status" value="1"/>
</dbReference>
<dbReference type="PROSITE" id="PS00108">
    <property type="entry name" value="PROTEIN_KINASE_ST"/>
    <property type="match status" value="1"/>
</dbReference>
<evidence type="ECO:0000256" key="9">
    <source>
        <dbReference type="ARBA" id="ARBA00048679"/>
    </source>
</evidence>
<feature type="binding site" evidence="11">
    <location>
        <position position="608"/>
    </location>
    <ligand>
        <name>ATP</name>
        <dbReference type="ChEBI" id="CHEBI:30616"/>
    </ligand>
</feature>
<feature type="compositionally biased region" description="Low complexity" evidence="14">
    <location>
        <begin position="764"/>
        <end position="778"/>
    </location>
</feature>
<evidence type="ECO:0000259" key="16">
    <source>
        <dbReference type="PROSITE" id="PS50908"/>
    </source>
</evidence>
<dbReference type="GeneID" id="28984536"/>
<dbReference type="PROSITE" id="PS50908">
    <property type="entry name" value="RWD"/>
    <property type="match status" value="1"/>
</dbReference>
<organism evidence="17 18">
    <name type="scientific">Cutaneotrichosporon oleaginosum</name>
    <dbReference type="NCBI Taxonomy" id="879819"/>
    <lineage>
        <taxon>Eukaryota</taxon>
        <taxon>Fungi</taxon>
        <taxon>Dikarya</taxon>
        <taxon>Basidiomycota</taxon>
        <taxon>Agaricomycotina</taxon>
        <taxon>Tremellomycetes</taxon>
        <taxon>Trichosporonales</taxon>
        <taxon>Trichosporonaceae</taxon>
        <taxon>Cutaneotrichosporon</taxon>
    </lineage>
</organism>
<dbReference type="InterPro" id="IPR008271">
    <property type="entry name" value="Ser/Thr_kinase_AS"/>
</dbReference>
<dbReference type="InterPro" id="IPR036621">
    <property type="entry name" value="Anticodon-bd_dom_sf"/>
</dbReference>
<dbReference type="CDD" id="cd14046">
    <property type="entry name" value="STKc_EIF2AK4_GCN2_rpt2"/>
    <property type="match status" value="1"/>
</dbReference>
<keyword evidence="3" id="KW-0808">Transferase</keyword>
<name>A0A0J1AYD7_9TREE</name>
<gene>
    <name evidence="17" type="ORF">CC85DRAFT_287560</name>
</gene>
<dbReference type="SUPFAM" id="SSF56112">
    <property type="entry name" value="Protein kinase-like (PK-like)"/>
    <property type="match status" value="2"/>
</dbReference>
<feature type="binding site" evidence="11">
    <location>
        <begin position="585"/>
        <end position="593"/>
    </location>
    <ligand>
        <name>ATP</name>
        <dbReference type="ChEBI" id="CHEBI:30616"/>
    </ligand>
</feature>
<dbReference type="PANTHER" id="PTHR11042">
    <property type="entry name" value="EUKARYOTIC TRANSLATION INITIATION FACTOR 2-ALPHA KINASE EIF2-ALPHA KINASE -RELATED"/>
    <property type="match status" value="1"/>
</dbReference>
<dbReference type="PANTHER" id="PTHR11042:SF136">
    <property type="entry name" value="EIF-2-ALPHA KINASE GCN2"/>
    <property type="match status" value="1"/>
</dbReference>
<feature type="compositionally biased region" description="Acidic residues" evidence="14">
    <location>
        <begin position="711"/>
        <end position="735"/>
    </location>
</feature>
<dbReference type="Pfam" id="PF12745">
    <property type="entry name" value="HGTP_anticodon2"/>
    <property type="match status" value="1"/>
</dbReference>
<dbReference type="Gene3D" id="3.30.200.20">
    <property type="entry name" value="Phosphorylase Kinase, domain 1"/>
    <property type="match status" value="1"/>
</dbReference>
<reference evidence="17 18" key="1">
    <citation type="submission" date="2015-03" db="EMBL/GenBank/DDBJ databases">
        <title>Genomics and transcriptomics of the oil-accumulating basidiomycete yeast T. oleaginosus allow insights into substrate utilization and the diverse evolutionary trajectories of mating systems in fungi.</title>
        <authorList>
            <consortium name="DOE Joint Genome Institute"/>
            <person name="Kourist R."/>
            <person name="Kracht O."/>
            <person name="Bracharz F."/>
            <person name="Lipzen A."/>
            <person name="Nolan M."/>
            <person name="Ohm R."/>
            <person name="Grigoriev I."/>
            <person name="Sun S."/>
            <person name="Heitman J."/>
            <person name="Bruck T."/>
            <person name="Nowrousian M."/>
        </authorList>
    </citation>
    <scope>NUCLEOTIDE SEQUENCE [LARGE SCALE GENOMIC DNA]</scope>
    <source>
        <strain evidence="17 18">IBC0246</strain>
    </source>
</reference>
<evidence type="ECO:0000256" key="7">
    <source>
        <dbReference type="ARBA" id="ARBA00037982"/>
    </source>
</evidence>
<dbReference type="SUPFAM" id="SSF55681">
    <property type="entry name" value="Class II aaRS and biotin synthetases"/>
    <property type="match status" value="1"/>
</dbReference>
<dbReference type="FunFam" id="3.30.200.20:FF:000379">
    <property type="entry name" value="eIF-2-alpha kinase GCN2"/>
    <property type="match status" value="1"/>
</dbReference>
<dbReference type="EMBL" id="KQ087236">
    <property type="protein sequence ID" value="KLT40339.1"/>
    <property type="molecule type" value="Genomic_DNA"/>
</dbReference>
<dbReference type="GO" id="GO:0005524">
    <property type="term" value="F:ATP binding"/>
    <property type="evidence" value="ECO:0007669"/>
    <property type="project" value="UniProtKB-UniRule"/>
</dbReference>
<dbReference type="RefSeq" id="XP_018276830.1">
    <property type="nucleotide sequence ID" value="XM_018423933.1"/>
</dbReference>
<dbReference type="GO" id="GO:0005634">
    <property type="term" value="C:nucleus"/>
    <property type="evidence" value="ECO:0007669"/>
    <property type="project" value="TreeGrafter"/>
</dbReference>
<dbReference type="InterPro" id="IPR011009">
    <property type="entry name" value="Kinase-like_dom_sf"/>
</dbReference>
<comment type="similarity">
    <text evidence="7">Belongs to the protein kinase superfamily. Ser/Thr protein kinase family. GCN2 subfamily.</text>
</comment>
<keyword evidence="6 11" id="KW-0067">ATP-binding</keyword>
<dbReference type="Gene3D" id="1.10.510.10">
    <property type="entry name" value="Transferase(Phosphotransferase) domain 1"/>
    <property type="match status" value="2"/>
</dbReference>
<feature type="region of interest" description="Disordered" evidence="14">
    <location>
        <begin position="704"/>
        <end position="779"/>
    </location>
</feature>
<feature type="region of interest" description="Disordered" evidence="14">
    <location>
        <begin position="511"/>
        <end position="541"/>
    </location>
</feature>
<evidence type="ECO:0000256" key="8">
    <source>
        <dbReference type="ARBA" id="ARBA00047899"/>
    </source>
</evidence>
<dbReference type="GO" id="GO:0009893">
    <property type="term" value="P:positive regulation of metabolic process"/>
    <property type="evidence" value="ECO:0007669"/>
    <property type="project" value="UniProtKB-ARBA"/>
</dbReference>
<keyword evidence="5 17" id="KW-0418">Kinase</keyword>
<dbReference type="InterPro" id="IPR050339">
    <property type="entry name" value="CC_SR_Kinase"/>
</dbReference>
<dbReference type="Gene3D" id="3.40.50.800">
    <property type="entry name" value="Anticodon-binding domain"/>
    <property type="match status" value="1"/>
</dbReference>
<dbReference type="STRING" id="879819.A0A0J1AYD7"/>
<evidence type="ECO:0000256" key="1">
    <source>
        <dbReference type="ARBA" id="ARBA00012513"/>
    </source>
</evidence>
<keyword evidence="4 11" id="KW-0547">Nucleotide-binding</keyword>
<dbReference type="Gene3D" id="3.10.110.10">
    <property type="entry name" value="Ubiquitin Conjugating Enzyme"/>
    <property type="match status" value="1"/>
</dbReference>
<dbReference type="SUPFAM" id="SSF54495">
    <property type="entry name" value="UBC-like"/>
    <property type="match status" value="1"/>
</dbReference>
<keyword evidence="13" id="KW-0175">Coiled coil</keyword>
<dbReference type="PROSITE" id="PS50011">
    <property type="entry name" value="PROTEIN_KINASE_DOM"/>
    <property type="match status" value="2"/>
</dbReference>
<evidence type="ECO:0000256" key="5">
    <source>
        <dbReference type="ARBA" id="ARBA00022777"/>
    </source>
</evidence>
<comment type="catalytic activity">
    <reaction evidence="9">
        <text>L-seryl-[protein] + ATP = O-phospho-L-seryl-[protein] + ADP + H(+)</text>
        <dbReference type="Rhea" id="RHEA:17989"/>
        <dbReference type="Rhea" id="RHEA-COMP:9863"/>
        <dbReference type="Rhea" id="RHEA-COMP:11604"/>
        <dbReference type="ChEBI" id="CHEBI:15378"/>
        <dbReference type="ChEBI" id="CHEBI:29999"/>
        <dbReference type="ChEBI" id="CHEBI:30616"/>
        <dbReference type="ChEBI" id="CHEBI:83421"/>
        <dbReference type="ChEBI" id="CHEBI:456216"/>
        <dbReference type="EC" id="2.7.11.1"/>
    </reaction>
</comment>
<dbReference type="Pfam" id="PF05773">
    <property type="entry name" value="RWD"/>
    <property type="match status" value="1"/>
</dbReference>
<evidence type="ECO:0000256" key="11">
    <source>
        <dbReference type="PIRSR" id="PIRSR000660-2"/>
    </source>
</evidence>
<evidence type="ECO:0000256" key="2">
    <source>
        <dbReference type="ARBA" id="ARBA00022527"/>
    </source>
</evidence>
<feature type="coiled-coil region" evidence="13">
    <location>
        <begin position="137"/>
        <end position="171"/>
    </location>
</feature>
<sequence length="1649" mass="185954">MSEPNKLAQEEELAILHSIFGDDWKDIPPKKTAWGTEGEHGWWEVQLRGNEEPRVRIKLKGRFPKNYPSSAPPLLYLLDPIKLTADHVRKLQRALDEKAKSLVGGPAFIFDLTDFISLWMDKNHVPLPKPGEPEPTLMEEMAIREEAQRAAEEAQRKSEREHRLAAEAEQKRILNERIQLDTSRKEERVRKALIDQDRRQREERVSALADGEFEMRELVLKEPISVDGYQGKWAKWSVFAGRREQLWTSYTAEPVSADKDPNFVKVSTPTVTVQVVDFTNRYYNGAHGQKRIDTLISELSRLMEVRSPHVARVFAVEKTKSPKGWERLIVVVERVPEAGRLRTWLPKDGFGEERAKEYIIQILQGLSDCHDAYCMQKQLDCDLVLLSAGEEDDIRVKVSGTGYAKRLVEYHRSNPFLKTPPESYPESWWSPDEIDSPYTYTPKRDIWQAGLILLQMLFGRNCLWTYHDLPTLLQHAPGGVSNSVADLLRGMIQPVTRRRFTAAEALKKLRAAEDETTNRPSRSAPPSVPMSQTASGSGVASATTSFHPDLFGKSPGQGSFYYPVAPAGSLRYSRYRQDFEEVEFLGKGGFGEVVKARNKLDGRPYAIKKVKLRPEDDVQRVLREVNALSRVSHQYIVRYYSCWLEDVGLPDGPLDGDASTVQSSVNSSNVNSSNVSSESDIFAVKFDDFDKSISRRDHSKSASFPRIRFADDDDEEEDEEGESDDEDSCDDDDSDSSGWASEHTVADPSASVPKKAQTQPIAISKPSTKPSTSYTGTTDNDESVQRILYIQMEFVEKQTLREAISAGLNEDECWRLLVQILQALAHMSTSGIVHRDLKPSNILLDANGNVKIADFGLSTTDLPAADLPLGQFDISTEDVDRTSNIGTSSYIAPEVLVSKSYNEKADMYSLGVIFFEMCYPFKTGMERANVLGALRSKEVVFPDAWPATKLPKQREIISLLMCHDPAMRPQATQLLSGPLVPTINMGEQFYDSVIAEITNPRSEKYPALIEALFATDAKFKFHMDNRTEDYTYDNEHDDTLFSWQTVVNGRIKKLFRRHGAMEVYLPLLLPETTLLKPYPERAPVRLLDSGGRFVRLPSSNLVGMARSTSRQRIERIKRYVVTQRYTEQTAGGQPGAHTELCFEIISPVRSLAAEGELLELMDRVVMECLGPKQSAVVDYEFHISHESILAMLLSTCPSQLRSKVLKAFKGPATGVSFGHSRPSLATISGLSPNCIQDFERVSPVDEFDVVRKALVETYPQFSRKFAFAFEEIQTAIRLARSSGVKRKILFRPTLSKHCEYYRGGIMFECVRKSKHSEVIGYGGRHDSLLDHFKDPQILTRPVHGVNLSIASDMLTRIVRKQELANAKELLSKKKSPEERSFGIWAPNRCDVYVSSTSAVNIGDRLTLCGQLWRAGIRADLQYDDGRTLQQVIEECQDQSILYVVIIRGHKDEAKVIRVLTGKNSEESVPEDKLIGWLKNAIESQRRIDRAYADGTTPIVRNQAKEAQEQQHTTRLTNVEINLVLPPEPLTTRGVKNKATRKYRHGTKAVYYEKADEFAANVKSALPVIGVDLSPELLSSMTLETNWITDDEAWRNLTHTVLPNSERSYAAEVRRAVAEHAKSPGGCVWLFSVREARGFLLQLPATPNHR</sequence>
<dbReference type="SMART" id="SM00220">
    <property type="entry name" value="S_TKc"/>
    <property type="match status" value="1"/>
</dbReference>
<dbReference type="GO" id="GO:0004694">
    <property type="term" value="F:eukaryotic translation initiation factor 2alpha kinase activity"/>
    <property type="evidence" value="ECO:0007669"/>
    <property type="project" value="InterPro"/>
</dbReference>
<dbReference type="GO" id="GO:0000077">
    <property type="term" value="P:DNA damage checkpoint signaling"/>
    <property type="evidence" value="ECO:0007669"/>
    <property type="project" value="InterPro"/>
</dbReference>
<proteinExistence type="inferred from homology"/>
<evidence type="ECO:0000256" key="13">
    <source>
        <dbReference type="SAM" id="Coils"/>
    </source>
</evidence>
<dbReference type="InterPro" id="IPR016255">
    <property type="entry name" value="Gcn2"/>
</dbReference>
<dbReference type="Proteomes" id="UP000053611">
    <property type="component" value="Unassembled WGS sequence"/>
</dbReference>
<dbReference type="InterPro" id="IPR006575">
    <property type="entry name" value="RWD_dom"/>
</dbReference>
<protein>
    <recommendedName>
        <fullName evidence="1">non-specific serine/threonine protein kinase</fullName>
        <ecNumber evidence="1">2.7.11.1</ecNumber>
    </recommendedName>
</protein>
<evidence type="ECO:0000256" key="4">
    <source>
        <dbReference type="ARBA" id="ARBA00022741"/>
    </source>
</evidence>
<dbReference type="InterPro" id="IPR024435">
    <property type="entry name" value="HisRS-related_dom"/>
</dbReference>
<keyword evidence="2" id="KW-0723">Serine/threonine-protein kinase</keyword>
<dbReference type="FunFam" id="3.10.110.10:FF:000050">
    <property type="entry name" value="eIF-2-alpha kinase GCN2"/>
    <property type="match status" value="1"/>
</dbReference>
<evidence type="ECO:0000313" key="17">
    <source>
        <dbReference type="EMBL" id="KLT40339.1"/>
    </source>
</evidence>